<keyword evidence="3" id="KW-1185">Reference proteome</keyword>
<evidence type="ECO:0000313" key="2">
    <source>
        <dbReference type="EMBL" id="KAK8129127.1"/>
    </source>
</evidence>
<dbReference type="AlphaFoldDB" id="A0AAW0R5H6"/>
<evidence type="ECO:0000313" key="3">
    <source>
        <dbReference type="Proteomes" id="UP001392437"/>
    </source>
</evidence>
<gene>
    <name evidence="2" type="ORF">PG999_001507</name>
</gene>
<protein>
    <submittedName>
        <fullName evidence="2">Uncharacterized protein</fullName>
    </submittedName>
</protein>
<dbReference type="EMBL" id="JAQQWP010000002">
    <property type="protein sequence ID" value="KAK8129127.1"/>
    <property type="molecule type" value="Genomic_DNA"/>
</dbReference>
<evidence type="ECO:0000256" key="1">
    <source>
        <dbReference type="SAM" id="MobiDB-lite"/>
    </source>
</evidence>
<proteinExistence type="predicted"/>
<sequence length="541" mass="61842">MGDLTFVVAGLENKGEKERWNALVSLAVKEGVSLAAEHCDKTKTRLGDRVCGELFKQNMVPFVSREHYWYLVHKAAAELWLPAKAADIVKSWKIDVEGNRFCGTMGERPCSEQYVRFWMQKNQLRTSRKQQQEKFLNDTNAKSQEKTSRYQQHHSAANRSDILVGSRMGVHGDVTPRWSNQADVTAIMLAMQKMEPNAKPAGWKLEYMVPQQIWTMALGETWEEIGHTLRSTAAEIGPVFNNKGEATPMFQPQLELAYKEGDGERKGEWMARVCLRWDTTAFVLSDHFQWIALVHAVNFFRCYMNTIITAWMDKKEFPRMNRCAPWAFEEYQFKLMPQKFELDAAAAIEQRWAEAHPTYDPVMDALTNVVGGLQVRPAESHDLAQVLLEYLDDEMPGDFKAHIAGMALSMRLLTLHHWVQSGDWGTYPVAGSGNMANRKRWARLAVRYMAKSIFQGRFEVFWQEIKGEYGQTRKEMAETLVSGLSEFVQGTAAGWLEFSIAEERLQQAREILDGWVLAVEKAGFHDILQVVRNGRISVDTA</sequence>
<accession>A0AAW0R5H6</accession>
<reference evidence="2 3" key="1">
    <citation type="submission" date="2023-01" db="EMBL/GenBank/DDBJ databases">
        <title>Analysis of 21 Apiospora genomes using comparative genomics revels a genus with tremendous synthesis potential of carbohydrate active enzymes and secondary metabolites.</title>
        <authorList>
            <person name="Sorensen T."/>
        </authorList>
    </citation>
    <scope>NUCLEOTIDE SEQUENCE [LARGE SCALE GENOMIC DNA]</scope>
    <source>
        <strain evidence="2 3">CBS 117206</strain>
    </source>
</reference>
<comment type="caution">
    <text evidence="2">The sequence shown here is derived from an EMBL/GenBank/DDBJ whole genome shotgun (WGS) entry which is preliminary data.</text>
</comment>
<dbReference type="Proteomes" id="UP001392437">
    <property type="component" value="Unassembled WGS sequence"/>
</dbReference>
<name>A0AAW0R5H6_9PEZI</name>
<feature type="region of interest" description="Disordered" evidence="1">
    <location>
        <begin position="126"/>
        <end position="155"/>
    </location>
</feature>
<organism evidence="2 3">
    <name type="scientific">Apiospora kogelbergensis</name>
    <dbReference type="NCBI Taxonomy" id="1337665"/>
    <lineage>
        <taxon>Eukaryota</taxon>
        <taxon>Fungi</taxon>
        <taxon>Dikarya</taxon>
        <taxon>Ascomycota</taxon>
        <taxon>Pezizomycotina</taxon>
        <taxon>Sordariomycetes</taxon>
        <taxon>Xylariomycetidae</taxon>
        <taxon>Amphisphaeriales</taxon>
        <taxon>Apiosporaceae</taxon>
        <taxon>Apiospora</taxon>
    </lineage>
</organism>